<name>A0A1C6U9I3_9ACTN</name>
<feature type="coiled-coil region" evidence="1">
    <location>
        <begin position="200"/>
        <end position="227"/>
    </location>
</feature>
<keyword evidence="2" id="KW-0472">Membrane</keyword>
<evidence type="ECO:0000313" key="3">
    <source>
        <dbReference type="EMBL" id="SCL50624.1"/>
    </source>
</evidence>
<feature type="transmembrane region" description="Helical" evidence="2">
    <location>
        <begin position="54"/>
        <end position="77"/>
    </location>
</feature>
<evidence type="ECO:0000256" key="1">
    <source>
        <dbReference type="SAM" id="Coils"/>
    </source>
</evidence>
<evidence type="ECO:0000313" key="4">
    <source>
        <dbReference type="Proteomes" id="UP000198605"/>
    </source>
</evidence>
<keyword evidence="4" id="KW-1185">Reference proteome</keyword>
<keyword evidence="1" id="KW-0175">Coiled coil</keyword>
<dbReference type="InterPro" id="IPR025519">
    <property type="entry name" value="DUF4407"/>
</dbReference>
<sequence length="385" mass="43720">MYLLIHTVHGGFTPFALVLVPAWFAFILSFDRLLMIRLSGSQWSSKFRMVAPRVVLAVLFGVILAEPLLLTIFHTAIEERIHTDRATQLSNAESAYQRCNALTPDNRRSGQNDPQCHDYLVSVTADPAAPTDQLRQTKQNLKSLQDTLKADQATYLEMTQRTWRECNGVKGGDVTGIPGVGPECRNFRDQQQAFYNTNQLAQKGEQISKLQEQLPILEQAVRETVERYTQEVAAQTTVELDKLREAQQEIGLLERMAAFDALRAGNVYLTSATWLLRLFLTAIECAPVLVKISSGKNAYDQVLDATLESQRNIALVRIKRAELDTTYGDRLAIEEREQDLKDELHKLRRRDRSRDLQSELDLERAILERAKQLRAPAKQSEGQRN</sequence>
<gene>
    <name evidence="3" type="ORF">GA0070603_1030</name>
</gene>
<dbReference type="Pfam" id="PF14362">
    <property type="entry name" value="DUF4407"/>
    <property type="match status" value="1"/>
</dbReference>
<dbReference type="EMBL" id="FMIB01000002">
    <property type="protein sequence ID" value="SCL50624.1"/>
    <property type="molecule type" value="Genomic_DNA"/>
</dbReference>
<feature type="transmembrane region" description="Helical" evidence="2">
    <location>
        <begin position="12"/>
        <end position="34"/>
    </location>
</feature>
<accession>A0A1C6U9I3</accession>
<dbReference type="Proteomes" id="UP000198605">
    <property type="component" value="Unassembled WGS sequence"/>
</dbReference>
<keyword evidence="2" id="KW-0812">Transmembrane</keyword>
<dbReference type="AlphaFoldDB" id="A0A1C6U9I3"/>
<proteinExistence type="predicted"/>
<evidence type="ECO:0000256" key="2">
    <source>
        <dbReference type="SAM" id="Phobius"/>
    </source>
</evidence>
<keyword evidence="2" id="KW-1133">Transmembrane helix</keyword>
<organism evidence="3 4">
    <name type="scientific">Micromonospora chersina</name>
    <dbReference type="NCBI Taxonomy" id="47854"/>
    <lineage>
        <taxon>Bacteria</taxon>
        <taxon>Bacillati</taxon>
        <taxon>Actinomycetota</taxon>
        <taxon>Actinomycetes</taxon>
        <taxon>Micromonosporales</taxon>
        <taxon>Micromonosporaceae</taxon>
        <taxon>Micromonospora</taxon>
    </lineage>
</organism>
<protein>
    <recommendedName>
        <fullName evidence="5">DUF4407 domain-containing protein</fullName>
    </recommendedName>
</protein>
<reference evidence="4" key="1">
    <citation type="submission" date="2016-06" db="EMBL/GenBank/DDBJ databases">
        <authorList>
            <person name="Varghese N."/>
            <person name="Submissions Spin"/>
        </authorList>
    </citation>
    <scope>NUCLEOTIDE SEQUENCE [LARGE SCALE GENOMIC DNA]</scope>
    <source>
        <strain evidence="4">DSM 44151</strain>
    </source>
</reference>
<evidence type="ECO:0008006" key="5">
    <source>
        <dbReference type="Google" id="ProtNLM"/>
    </source>
</evidence>
<dbReference type="STRING" id="47854.GA0070603_1030"/>